<keyword evidence="2" id="KW-1185">Reference proteome</keyword>
<sequence length="61" mass="6484">MNSLGLSDADFVAEATNLINTRWMLSSRIGMGLCGHHAVDTYGTSHAGESTSLLDMDPFAP</sequence>
<organism evidence="1 2">
    <name type="scientific">Ceraceosorus bombacis</name>
    <dbReference type="NCBI Taxonomy" id="401625"/>
    <lineage>
        <taxon>Eukaryota</taxon>
        <taxon>Fungi</taxon>
        <taxon>Dikarya</taxon>
        <taxon>Basidiomycota</taxon>
        <taxon>Ustilaginomycotina</taxon>
        <taxon>Exobasidiomycetes</taxon>
        <taxon>Ceraceosorales</taxon>
        <taxon>Ceraceosoraceae</taxon>
        <taxon>Ceraceosorus</taxon>
    </lineage>
</organism>
<proteinExistence type="predicted"/>
<reference evidence="1 2" key="1">
    <citation type="submission" date="2014-09" db="EMBL/GenBank/DDBJ databases">
        <authorList>
            <person name="Magalhaes I.L.F."/>
            <person name="Oliveira U."/>
            <person name="Santos F.R."/>
            <person name="Vidigal T.H.D.A."/>
            <person name="Brescovit A.D."/>
            <person name="Santos A.J."/>
        </authorList>
    </citation>
    <scope>NUCLEOTIDE SEQUENCE [LARGE SCALE GENOMIC DNA]</scope>
</reference>
<dbReference type="AlphaFoldDB" id="A0A0P1B9A7"/>
<dbReference type="Proteomes" id="UP000054845">
    <property type="component" value="Unassembled WGS sequence"/>
</dbReference>
<dbReference type="EMBL" id="CCYA01000008">
    <property type="protein sequence ID" value="CEH11665.1"/>
    <property type="molecule type" value="Genomic_DNA"/>
</dbReference>
<accession>A0A0P1B9A7</accession>
<protein>
    <submittedName>
        <fullName evidence="1">Uncharacterized protein</fullName>
    </submittedName>
</protein>
<name>A0A0P1B9A7_9BASI</name>
<evidence type="ECO:0000313" key="2">
    <source>
        <dbReference type="Proteomes" id="UP000054845"/>
    </source>
</evidence>
<evidence type="ECO:0000313" key="1">
    <source>
        <dbReference type="EMBL" id="CEH11665.1"/>
    </source>
</evidence>